<dbReference type="HOGENOM" id="CLU_2331945_0_0_9"/>
<evidence type="ECO:0000313" key="1">
    <source>
        <dbReference type="EMBL" id="ADU21923.1"/>
    </source>
</evidence>
<sequence length="98" mass="11135">MRNTTTFKELIQALLDGATEGISATKTLRIVGDQLIHYNTPIAERFDGKVLVNNSRYSLTTGQLQKQIRSMVPEEQQVIVKRVPVNYNGLLRDFVESR</sequence>
<name>E6UFL9_RUMA7</name>
<dbReference type="AlphaFoldDB" id="E6UFL9"/>
<dbReference type="Proteomes" id="UP000006919">
    <property type="component" value="Chromosome"/>
</dbReference>
<evidence type="ECO:0000313" key="2">
    <source>
        <dbReference type="Proteomes" id="UP000006919"/>
    </source>
</evidence>
<dbReference type="RefSeq" id="WP_013498092.1">
    <property type="nucleotide sequence ID" value="NC_014833.1"/>
</dbReference>
<reference evidence="1 2" key="1">
    <citation type="journal article" date="2011" name="J. Bacteriol.">
        <title>Complete genome of the cellulolytic ruminal bacterium Ruminococcus albus 7.</title>
        <authorList>
            <person name="Suen G."/>
            <person name="Stevenson D.M."/>
            <person name="Bruce D.C."/>
            <person name="Chertkov O."/>
            <person name="Copeland A."/>
            <person name="Cheng J.F."/>
            <person name="Detter C."/>
            <person name="Detter J.C."/>
            <person name="Goodwin L.A."/>
            <person name="Han C.S."/>
            <person name="Hauser L.J."/>
            <person name="Ivanova N.N."/>
            <person name="Kyrpides N.C."/>
            <person name="Land M.L."/>
            <person name="Lapidus A."/>
            <person name="Lucas S."/>
            <person name="Ovchinnikova G."/>
            <person name="Pitluck S."/>
            <person name="Tapia R."/>
            <person name="Woyke T."/>
            <person name="Boyum J."/>
            <person name="Mead D."/>
            <person name="Weimer P.J."/>
        </authorList>
    </citation>
    <scope>NUCLEOTIDE SEQUENCE [LARGE SCALE GENOMIC DNA]</scope>
    <source>
        <strain evidence="2">ATCC 27210 / DSM 20455 / JCM 14654 / NCDO 2250 / 7</strain>
    </source>
</reference>
<dbReference type="OrthoDB" id="2086181at2"/>
<dbReference type="KEGG" id="ral:Rumal_1409"/>
<gene>
    <name evidence="1" type="ordered locus">Rumal_1409</name>
</gene>
<protein>
    <submittedName>
        <fullName evidence="1">Uncharacterized protein</fullName>
    </submittedName>
</protein>
<accession>E6UFL9</accession>
<proteinExistence type="predicted"/>
<dbReference type="STRING" id="697329.Rumal_1409"/>
<organism evidence="1 2">
    <name type="scientific">Ruminococcus albus (strain ATCC 27210 / DSM 20455 / JCM 14654 / NCDO 2250 / 7)</name>
    <dbReference type="NCBI Taxonomy" id="697329"/>
    <lineage>
        <taxon>Bacteria</taxon>
        <taxon>Bacillati</taxon>
        <taxon>Bacillota</taxon>
        <taxon>Clostridia</taxon>
        <taxon>Eubacteriales</taxon>
        <taxon>Oscillospiraceae</taxon>
        <taxon>Ruminococcus</taxon>
    </lineage>
</organism>
<dbReference type="EMBL" id="CP002403">
    <property type="protein sequence ID" value="ADU21923.1"/>
    <property type="molecule type" value="Genomic_DNA"/>
</dbReference>